<evidence type="ECO:0000313" key="1">
    <source>
        <dbReference type="EMBL" id="KAK3605402.1"/>
    </source>
</evidence>
<reference evidence="1" key="3">
    <citation type="submission" date="2023-05" db="EMBL/GenBank/DDBJ databases">
        <authorList>
            <person name="Smith C.H."/>
        </authorList>
    </citation>
    <scope>NUCLEOTIDE SEQUENCE</scope>
    <source>
        <strain evidence="1">CHS0354</strain>
        <tissue evidence="1">Mantle</tissue>
    </source>
</reference>
<organism evidence="1 2">
    <name type="scientific">Potamilus streckersoni</name>
    <dbReference type="NCBI Taxonomy" id="2493646"/>
    <lineage>
        <taxon>Eukaryota</taxon>
        <taxon>Metazoa</taxon>
        <taxon>Spiralia</taxon>
        <taxon>Lophotrochozoa</taxon>
        <taxon>Mollusca</taxon>
        <taxon>Bivalvia</taxon>
        <taxon>Autobranchia</taxon>
        <taxon>Heteroconchia</taxon>
        <taxon>Palaeoheterodonta</taxon>
        <taxon>Unionida</taxon>
        <taxon>Unionoidea</taxon>
        <taxon>Unionidae</taxon>
        <taxon>Ambleminae</taxon>
        <taxon>Lampsilini</taxon>
        <taxon>Potamilus</taxon>
    </lineage>
</organism>
<evidence type="ECO:0000313" key="2">
    <source>
        <dbReference type="Proteomes" id="UP001195483"/>
    </source>
</evidence>
<reference evidence="1" key="1">
    <citation type="journal article" date="2021" name="Genome Biol. Evol.">
        <title>A High-Quality Reference Genome for a Parasitic Bivalve with Doubly Uniparental Inheritance (Bivalvia: Unionida).</title>
        <authorList>
            <person name="Smith C.H."/>
        </authorList>
    </citation>
    <scope>NUCLEOTIDE SEQUENCE</scope>
    <source>
        <strain evidence="1">CHS0354</strain>
    </source>
</reference>
<reference evidence="1" key="2">
    <citation type="journal article" date="2021" name="Genome Biol. Evol.">
        <title>Developing a high-quality reference genome for a parasitic bivalve with doubly uniparental inheritance (Bivalvia: Unionida).</title>
        <authorList>
            <person name="Smith C.H."/>
        </authorList>
    </citation>
    <scope>NUCLEOTIDE SEQUENCE</scope>
    <source>
        <strain evidence="1">CHS0354</strain>
        <tissue evidence="1">Mantle</tissue>
    </source>
</reference>
<dbReference type="AlphaFoldDB" id="A0AAE0W9H3"/>
<name>A0AAE0W9H3_9BIVA</name>
<dbReference type="Proteomes" id="UP001195483">
    <property type="component" value="Unassembled WGS sequence"/>
</dbReference>
<keyword evidence="2" id="KW-1185">Reference proteome</keyword>
<protein>
    <submittedName>
        <fullName evidence="1">Uncharacterized protein</fullName>
    </submittedName>
</protein>
<dbReference type="EMBL" id="JAEAOA010002126">
    <property type="protein sequence ID" value="KAK3605402.1"/>
    <property type="molecule type" value="Genomic_DNA"/>
</dbReference>
<accession>A0AAE0W9H3</accession>
<sequence length="124" mass="13603">MHYVRPSNCGSAHLSPAPGVEVEEKCKIIIGHNTPQIPTPGLTIHILLTKTLDDELVPLLIYDNDLDGRSRVIAFATKTATEDHATKDDANVFDRTELLVIFDLAVVCLHSVMNVTTRATKLLS</sequence>
<proteinExistence type="predicted"/>
<comment type="caution">
    <text evidence="1">The sequence shown here is derived from an EMBL/GenBank/DDBJ whole genome shotgun (WGS) entry which is preliminary data.</text>
</comment>
<gene>
    <name evidence="1" type="ORF">CHS0354_036312</name>
</gene>